<dbReference type="EMBL" id="SOAM01000001">
    <property type="protein sequence ID" value="TDS79855.1"/>
    <property type="molecule type" value="Genomic_DNA"/>
</dbReference>
<dbReference type="NCBIfam" id="NF006764">
    <property type="entry name" value="PRK09285.1"/>
    <property type="match status" value="1"/>
</dbReference>
<dbReference type="InterPro" id="IPR008948">
    <property type="entry name" value="L-Aspartase-like"/>
</dbReference>
<dbReference type="RefSeq" id="WP_133764365.1">
    <property type="nucleotide sequence ID" value="NZ_BAAARP010000001.1"/>
</dbReference>
<evidence type="ECO:0000256" key="2">
    <source>
        <dbReference type="ARBA" id="ARBA00004734"/>
    </source>
</evidence>
<dbReference type="InterPro" id="IPR013539">
    <property type="entry name" value="PurB_C"/>
</dbReference>
<evidence type="ECO:0000256" key="4">
    <source>
        <dbReference type="ARBA" id="ARBA00023239"/>
    </source>
</evidence>
<dbReference type="InterPro" id="IPR000362">
    <property type="entry name" value="Fumarate_lyase_fam"/>
</dbReference>
<dbReference type="Gene3D" id="1.20.200.10">
    <property type="entry name" value="Fumarase/aspartase (Central domain)"/>
    <property type="match status" value="1"/>
</dbReference>
<keyword evidence="4 8" id="KW-0456">Lyase</keyword>
<dbReference type="PANTHER" id="PTHR43411">
    <property type="entry name" value="ADENYLOSUCCINATE LYASE"/>
    <property type="match status" value="1"/>
</dbReference>
<dbReference type="GO" id="GO:0004018">
    <property type="term" value="F:N6-(1,2-dicarboxyethyl)AMP AMP-lyase (fumarate-forming) activity"/>
    <property type="evidence" value="ECO:0007669"/>
    <property type="project" value="InterPro"/>
</dbReference>
<keyword evidence="9" id="KW-1185">Reference proteome</keyword>
<comment type="caution">
    <text evidence="8">The sequence shown here is derived from an EMBL/GenBank/DDBJ whole genome shotgun (WGS) entry which is preliminary data.</text>
</comment>
<dbReference type="PRINTS" id="PR00149">
    <property type="entry name" value="FUMRATELYASE"/>
</dbReference>
<evidence type="ECO:0000313" key="8">
    <source>
        <dbReference type="EMBL" id="TDS79855.1"/>
    </source>
</evidence>
<comment type="pathway">
    <text evidence="1">Purine metabolism; IMP biosynthesis via de novo pathway; 5-amino-1-(5-phospho-D-ribosyl)imidazole-4-carboxamide from 5-amino-1-(5-phospho-D-ribosyl)imidazole-4-carboxylate: step 2/2.</text>
</comment>
<name>A0A4R7FQ16_9MICO</name>
<evidence type="ECO:0000256" key="1">
    <source>
        <dbReference type="ARBA" id="ARBA00004706"/>
    </source>
</evidence>
<dbReference type="SUPFAM" id="SSF48557">
    <property type="entry name" value="L-aspartase-like"/>
    <property type="match status" value="1"/>
</dbReference>
<feature type="domain" description="Adenylosuccinate lyase PurB C-terminal" evidence="7">
    <location>
        <begin position="329"/>
        <end position="449"/>
    </location>
</feature>
<dbReference type="Gene3D" id="1.10.275.10">
    <property type="entry name" value="Fumarase/aspartase (N-terminal domain)"/>
    <property type="match status" value="1"/>
</dbReference>
<evidence type="ECO:0000259" key="7">
    <source>
        <dbReference type="Pfam" id="PF08328"/>
    </source>
</evidence>
<evidence type="ECO:0000256" key="3">
    <source>
        <dbReference type="ARBA" id="ARBA00022755"/>
    </source>
</evidence>
<proteinExistence type="predicted"/>
<sequence>MTDLADQPLSPLDGRYRAATAPLAAHLSEAGLNRARVHVEVEWLIALTDAGVAGTAPLPTAQRTALRTIVTGFGADDVAELAAHEAVTRHDVKAVEYFLRDRLEALGLSDLAELVHFACTSEDINNLAVALTVQAAVRDVWVPALDAVIDRLRDLAVRWADAPMLARTHGQPATPTTMGKELAVFVHRLVRLRDRVLAVEITGKANGASGDFAAHVVAAPEVDWQALTRGFVEGLGLVWNPLTTQIESHDWQVELYGRVEHAGGVLHNLCTDVWMYIAEGYLIQVPQAGATGSSTMPHKVNPIRFENAEANLELAEGVLGTLRRTLVTSRWQRDLTDSTTQRNIGVGLGHGLVALDNLRRGLGEIDLDRERLLADLDANQEVLGEAIQTVVRAEIVAGRSAAANPYELVKALTRGRRVTADGMREFVAGLGLAEDAAARLGALTPAGYTGLAEALVDHVR</sequence>
<dbReference type="GO" id="GO:0006188">
    <property type="term" value="P:IMP biosynthetic process"/>
    <property type="evidence" value="ECO:0007669"/>
    <property type="project" value="InterPro"/>
</dbReference>
<feature type="domain" description="Fumarate lyase N-terminal" evidence="6">
    <location>
        <begin position="14"/>
        <end position="308"/>
    </location>
</feature>
<reference evidence="8 9" key="1">
    <citation type="submission" date="2019-03" db="EMBL/GenBank/DDBJ databases">
        <title>Genomic Encyclopedia of Archaeal and Bacterial Type Strains, Phase II (KMG-II): from individual species to whole genera.</title>
        <authorList>
            <person name="Goeker M."/>
        </authorList>
    </citation>
    <scope>NUCLEOTIDE SEQUENCE [LARGE SCALE GENOMIC DNA]</scope>
    <source>
        <strain evidence="8 9">DSM 24782</strain>
    </source>
</reference>
<dbReference type="InterPro" id="IPR022761">
    <property type="entry name" value="Fumarate_lyase_N"/>
</dbReference>
<dbReference type="Proteomes" id="UP000295344">
    <property type="component" value="Unassembled WGS sequence"/>
</dbReference>
<gene>
    <name evidence="8" type="ORF">CLV52_0400</name>
</gene>
<dbReference type="Gene3D" id="1.10.40.30">
    <property type="entry name" value="Fumarase/aspartase (C-terminal domain)"/>
    <property type="match status" value="1"/>
</dbReference>
<dbReference type="Pfam" id="PF00206">
    <property type="entry name" value="Lyase_1"/>
    <property type="match status" value="1"/>
</dbReference>
<accession>A0A4R7FQ16</accession>
<dbReference type="InterPro" id="IPR024083">
    <property type="entry name" value="Fumarase/histidase_N"/>
</dbReference>
<keyword evidence="3" id="KW-0658">Purine biosynthesis</keyword>
<evidence type="ECO:0000313" key="9">
    <source>
        <dbReference type="Proteomes" id="UP000295344"/>
    </source>
</evidence>
<dbReference type="InterPro" id="IPR020557">
    <property type="entry name" value="Fumarate_lyase_CS"/>
</dbReference>
<dbReference type="Pfam" id="PF08328">
    <property type="entry name" value="ASL_C"/>
    <property type="match status" value="1"/>
</dbReference>
<evidence type="ECO:0000259" key="6">
    <source>
        <dbReference type="Pfam" id="PF00206"/>
    </source>
</evidence>
<dbReference type="InterPro" id="IPR047136">
    <property type="entry name" value="PurB_bact"/>
</dbReference>
<evidence type="ECO:0000256" key="5">
    <source>
        <dbReference type="ARBA" id="ARBA00025012"/>
    </source>
</evidence>
<dbReference type="OrthoDB" id="9768878at2"/>
<protein>
    <submittedName>
        <fullName evidence="8">Adenylosuccinate lyase</fullName>
    </submittedName>
</protein>
<comment type="pathway">
    <text evidence="2">Purine metabolism; AMP biosynthesis via de novo pathway; AMP from IMP: step 2/2.</text>
</comment>
<dbReference type="PROSITE" id="PS00163">
    <property type="entry name" value="FUMARATE_LYASES"/>
    <property type="match status" value="1"/>
</dbReference>
<comment type="function">
    <text evidence="5">Catalyzes two reactions in de novo purine nucleotide biosynthesis. Catalyzes the breakdown of 5-aminoimidazole- (N-succinylocarboxamide) ribotide (SAICAR or 2-[5-amino-1-(5-phospho-beta-D-ribosyl)imidazole-4-carboxamido]succinate) to 5-aminoimidazole-4-carboxamide ribotide (AICAR or 5-amino-1-(5-phospho-beta-D-ribosyl)imidazole-4-carboxamide) and fumarate, and of adenylosuccinate (ADS or N(6)-(1,2-dicarboxyethyl)-AMP) to adenosine monophosphate (AMP) and fumarate.</text>
</comment>
<dbReference type="PANTHER" id="PTHR43411:SF1">
    <property type="entry name" value="ADENYLOSUCCINATE LYASE"/>
    <property type="match status" value="1"/>
</dbReference>
<organism evidence="8 9">
    <name type="scientific">Amnibacterium kyonggiense</name>
    <dbReference type="NCBI Taxonomy" id="595671"/>
    <lineage>
        <taxon>Bacteria</taxon>
        <taxon>Bacillati</taxon>
        <taxon>Actinomycetota</taxon>
        <taxon>Actinomycetes</taxon>
        <taxon>Micrococcales</taxon>
        <taxon>Microbacteriaceae</taxon>
        <taxon>Amnibacterium</taxon>
    </lineage>
</organism>
<dbReference type="AlphaFoldDB" id="A0A4R7FQ16"/>